<dbReference type="Pfam" id="PF08352">
    <property type="entry name" value="oligo_HPY"/>
    <property type="match status" value="1"/>
</dbReference>
<dbReference type="InterPro" id="IPR003439">
    <property type="entry name" value="ABC_transporter-like_ATP-bd"/>
</dbReference>
<keyword evidence="10" id="KW-1185">Reference proteome</keyword>
<keyword evidence="5" id="KW-0547">Nucleotide-binding</keyword>
<dbReference type="InterPro" id="IPR050388">
    <property type="entry name" value="ABC_Ni/Peptide_Import"/>
</dbReference>
<dbReference type="NCBIfam" id="TIGR01727">
    <property type="entry name" value="oligo_HPY"/>
    <property type="match status" value="1"/>
</dbReference>
<keyword evidence="7" id="KW-0472">Membrane</keyword>
<sequence>MNAPLLKVDKLRIASGASAPIVEQLSFTLNRGETLGLVGESGCGKSMTALAVMRLLAGNLAITGGSIALEGEELTTLPDSAFRDLRGNRMAMIYQEPLTALNPVMTAGAQIVEVLRTHQKMSKAAARARAIELLALVRIPDPAARFSEYPHRMSGGMRQRVVIAMALACNPSLLIADEPTTALDVTVQAQILRLVKQLQREANLGLLLITHDLGVVRQVADRVAVMYAGSLVEEGPTDAVLDTPYHPYTAGLIAARPHGSYAADPTPLTEIRGAVPAPDARPAGCVFAPRCPRATAACEATRPALQTTMDGRAFRCFHPLAEVPA</sequence>
<evidence type="ECO:0000256" key="1">
    <source>
        <dbReference type="ARBA" id="ARBA00004417"/>
    </source>
</evidence>
<dbReference type="OrthoDB" id="9802264at2"/>
<dbReference type="AlphaFoldDB" id="A0A1W6NW17"/>
<dbReference type="Proteomes" id="UP000242447">
    <property type="component" value="Chromosome"/>
</dbReference>
<keyword evidence="4" id="KW-1003">Cell membrane</keyword>
<evidence type="ECO:0000256" key="4">
    <source>
        <dbReference type="ARBA" id="ARBA00022475"/>
    </source>
</evidence>
<dbReference type="EMBL" id="CP019937">
    <property type="protein sequence ID" value="ARO13404.1"/>
    <property type="molecule type" value="Genomic_DNA"/>
</dbReference>
<dbReference type="CDD" id="cd03257">
    <property type="entry name" value="ABC_NikE_OppD_transporters"/>
    <property type="match status" value="1"/>
</dbReference>
<evidence type="ECO:0000256" key="3">
    <source>
        <dbReference type="ARBA" id="ARBA00022448"/>
    </source>
</evidence>
<dbReference type="GO" id="GO:0016887">
    <property type="term" value="F:ATP hydrolysis activity"/>
    <property type="evidence" value="ECO:0007669"/>
    <property type="project" value="InterPro"/>
</dbReference>
<dbReference type="PANTHER" id="PTHR43297:SF2">
    <property type="entry name" value="DIPEPTIDE TRANSPORT ATP-BINDING PROTEIN DPPD"/>
    <property type="match status" value="1"/>
</dbReference>
<keyword evidence="6 9" id="KW-0067">ATP-binding</keyword>
<evidence type="ECO:0000256" key="7">
    <source>
        <dbReference type="ARBA" id="ARBA00023136"/>
    </source>
</evidence>
<dbReference type="InterPro" id="IPR027417">
    <property type="entry name" value="P-loop_NTPase"/>
</dbReference>
<comment type="similarity">
    <text evidence="2">Belongs to the ABC transporter superfamily.</text>
</comment>
<proteinExistence type="inferred from homology"/>
<dbReference type="GO" id="GO:0055085">
    <property type="term" value="P:transmembrane transport"/>
    <property type="evidence" value="ECO:0007669"/>
    <property type="project" value="UniProtKB-ARBA"/>
</dbReference>
<organism evidence="9 10">
    <name type="scientific">Ketogulonicigenium robustum</name>
    <dbReference type="NCBI Taxonomy" id="92947"/>
    <lineage>
        <taxon>Bacteria</taxon>
        <taxon>Pseudomonadati</taxon>
        <taxon>Pseudomonadota</taxon>
        <taxon>Alphaproteobacteria</taxon>
        <taxon>Rhodobacterales</taxon>
        <taxon>Roseobacteraceae</taxon>
        <taxon>Ketogulonicigenium</taxon>
    </lineage>
</organism>
<dbReference type="GO" id="GO:0015833">
    <property type="term" value="P:peptide transport"/>
    <property type="evidence" value="ECO:0007669"/>
    <property type="project" value="InterPro"/>
</dbReference>
<dbReference type="PANTHER" id="PTHR43297">
    <property type="entry name" value="OLIGOPEPTIDE TRANSPORT ATP-BINDING PROTEIN APPD"/>
    <property type="match status" value="1"/>
</dbReference>
<dbReference type="InterPro" id="IPR013563">
    <property type="entry name" value="Oligopep_ABC_C"/>
</dbReference>
<dbReference type="InterPro" id="IPR003593">
    <property type="entry name" value="AAA+_ATPase"/>
</dbReference>
<comment type="subcellular location">
    <subcellularLocation>
        <location evidence="1">Cell inner membrane</location>
        <topology evidence="1">Peripheral membrane protein</topology>
    </subcellularLocation>
</comment>
<protein>
    <submittedName>
        <fullName evidence="9">Peptide/nickel transport system ATP-binding protein</fullName>
    </submittedName>
</protein>
<evidence type="ECO:0000259" key="8">
    <source>
        <dbReference type="PROSITE" id="PS50893"/>
    </source>
</evidence>
<dbReference type="Gene3D" id="3.40.50.300">
    <property type="entry name" value="P-loop containing nucleotide triphosphate hydrolases"/>
    <property type="match status" value="1"/>
</dbReference>
<dbReference type="InterPro" id="IPR017871">
    <property type="entry name" value="ABC_transporter-like_CS"/>
</dbReference>
<dbReference type="KEGG" id="kro:BVG79_00044"/>
<dbReference type="RefSeq" id="WP_085785128.1">
    <property type="nucleotide sequence ID" value="NZ_CP019937.1"/>
</dbReference>
<keyword evidence="3" id="KW-0813">Transport</keyword>
<evidence type="ECO:0000256" key="5">
    <source>
        <dbReference type="ARBA" id="ARBA00022741"/>
    </source>
</evidence>
<dbReference type="FunFam" id="3.40.50.300:FF:000016">
    <property type="entry name" value="Oligopeptide ABC transporter ATP-binding component"/>
    <property type="match status" value="1"/>
</dbReference>
<dbReference type="PROSITE" id="PS50893">
    <property type="entry name" value="ABC_TRANSPORTER_2"/>
    <property type="match status" value="1"/>
</dbReference>
<dbReference type="SMART" id="SM00382">
    <property type="entry name" value="AAA"/>
    <property type="match status" value="1"/>
</dbReference>
<dbReference type="PROSITE" id="PS00211">
    <property type="entry name" value="ABC_TRANSPORTER_1"/>
    <property type="match status" value="1"/>
</dbReference>
<reference evidence="9 10" key="1">
    <citation type="submission" date="2017-02" db="EMBL/GenBank/DDBJ databases">
        <title>Ketogulonicigenium robustum SPU B003 Genome sequencing and assembly.</title>
        <authorList>
            <person name="Li Y."/>
            <person name="Liu L."/>
            <person name="Wang C."/>
            <person name="Zhang M."/>
            <person name="Zhang T."/>
            <person name="Zhang Y."/>
        </authorList>
    </citation>
    <scope>NUCLEOTIDE SEQUENCE [LARGE SCALE GENOMIC DNA]</scope>
    <source>
        <strain evidence="9 10">SPU_B003</strain>
    </source>
</reference>
<evidence type="ECO:0000256" key="2">
    <source>
        <dbReference type="ARBA" id="ARBA00005417"/>
    </source>
</evidence>
<gene>
    <name evidence="9" type="primary">ddpD</name>
    <name evidence="9" type="ORF">BVG79_00044</name>
</gene>
<dbReference type="SUPFAM" id="SSF52540">
    <property type="entry name" value="P-loop containing nucleoside triphosphate hydrolases"/>
    <property type="match status" value="1"/>
</dbReference>
<dbReference type="Pfam" id="PF00005">
    <property type="entry name" value="ABC_tran"/>
    <property type="match status" value="1"/>
</dbReference>
<dbReference type="GO" id="GO:0005886">
    <property type="term" value="C:plasma membrane"/>
    <property type="evidence" value="ECO:0007669"/>
    <property type="project" value="UniProtKB-SubCell"/>
</dbReference>
<evidence type="ECO:0000256" key="6">
    <source>
        <dbReference type="ARBA" id="ARBA00022840"/>
    </source>
</evidence>
<evidence type="ECO:0000313" key="9">
    <source>
        <dbReference type="EMBL" id="ARO13404.1"/>
    </source>
</evidence>
<dbReference type="STRING" id="92947.BVG79_00044"/>
<name>A0A1W6NW17_9RHOB</name>
<accession>A0A1W6NW17</accession>
<feature type="domain" description="ABC transporter" evidence="8">
    <location>
        <begin position="6"/>
        <end position="253"/>
    </location>
</feature>
<evidence type="ECO:0000313" key="10">
    <source>
        <dbReference type="Proteomes" id="UP000242447"/>
    </source>
</evidence>
<dbReference type="GO" id="GO:0005524">
    <property type="term" value="F:ATP binding"/>
    <property type="evidence" value="ECO:0007669"/>
    <property type="project" value="UniProtKB-KW"/>
</dbReference>